<sequence>MAEFSDLASGSGGNQTSSKIPQPPRITHVIQLLEDAAIPSCVVGTRALRYFGAGREWDICILDHQLDTARAVIEKSGKYKHKDPPYPNPDSLRHTYATFKADDDGDDFSFLLAPSSDCFCDPRPEFCERSHTGVPYPQHVPFAKALLVKQNRADLADFIDAQDLSGEWGEENINFAELQAEGVEYATRMNAKFADDPQSPSRMHVGRDLRKDWMSVVESKESRIEPLKQGRYITRWRMKSRPQDPRLRHDRKGI</sequence>
<dbReference type="EMBL" id="JAUEDM010000003">
    <property type="protein sequence ID" value="KAK3322714.1"/>
    <property type="molecule type" value="Genomic_DNA"/>
</dbReference>
<feature type="region of interest" description="Disordered" evidence="1">
    <location>
        <begin position="1"/>
        <end position="23"/>
    </location>
</feature>
<evidence type="ECO:0000256" key="1">
    <source>
        <dbReference type="SAM" id="MobiDB-lite"/>
    </source>
</evidence>
<protein>
    <submittedName>
        <fullName evidence="2">Uncharacterized protein</fullName>
    </submittedName>
</protein>
<keyword evidence="3" id="KW-1185">Reference proteome</keyword>
<gene>
    <name evidence="2" type="ORF">B0H66DRAFT_472935</name>
</gene>
<dbReference type="Proteomes" id="UP001283341">
    <property type="component" value="Unassembled WGS sequence"/>
</dbReference>
<comment type="caution">
    <text evidence="2">The sequence shown here is derived from an EMBL/GenBank/DDBJ whole genome shotgun (WGS) entry which is preliminary data.</text>
</comment>
<evidence type="ECO:0000313" key="3">
    <source>
        <dbReference type="Proteomes" id="UP001283341"/>
    </source>
</evidence>
<reference evidence="2" key="2">
    <citation type="submission" date="2023-06" db="EMBL/GenBank/DDBJ databases">
        <authorList>
            <consortium name="Lawrence Berkeley National Laboratory"/>
            <person name="Haridas S."/>
            <person name="Hensen N."/>
            <person name="Bonometti L."/>
            <person name="Westerberg I."/>
            <person name="Brannstrom I.O."/>
            <person name="Guillou S."/>
            <person name="Cros-Aarteil S."/>
            <person name="Calhoun S."/>
            <person name="Kuo A."/>
            <person name="Mondo S."/>
            <person name="Pangilinan J."/>
            <person name="Riley R."/>
            <person name="Labutti K."/>
            <person name="Andreopoulos B."/>
            <person name="Lipzen A."/>
            <person name="Chen C."/>
            <person name="Yanf M."/>
            <person name="Daum C."/>
            <person name="Ng V."/>
            <person name="Clum A."/>
            <person name="Steindorff A."/>
            <person name="Ohm R."/>
            <person name="Martin F."/>
            <person name="Silar P."/>
            <person name="Natvig D."/>
            <person name="Lalanne C."/>
            <person name="Gautier V."/>
            <person name="Ament-Velasquez S.L."/>
            <person name="Kruys A."/>
            <person name="Hutchinson M.I."/>
            <person name="Powell A.J."/>
            <person name="Barry K."/>
            <person name="Miller A.N."/>
            <person name="Grigoriev I.V."/>
            <person name="Debuchy R."/>
            <person name="Gladieux P."/>
            <person name="Thoren M.H."/>
            <person name="Johannesson H."/>
        </authorList>
    </citation>
    <scope>NUCLEOTIDE SEQUENCE</scope>
    <source>
        <strain evidence="2">CBS 118394</strain>
    </source>
</reference>
<organism evidence="2 3">
    <name type="scientific">Apodospora peruviana</name>
    <dbReference type="NCBI Taxonomy" id="516989"/>
    <lineage>
        <taxon>Eukaryota</taxon>
        <taxon>Fungi</taxon>
        <taxon>Dikarya</taxon>
        <taxon>Ascomycota</taxon>
        <taxon>Pezizomycotina</taxon>
        <taxon>Sordariomycetes</taxon>
        <taxon>Sordariomycetidae</taxon>
        <taxon>Sordariales</taxon>
        <taxon>Lasiosphaeriaceae</taxon>
        <taxon>Apodospora</taxon>
    </lineage>
</organism>
<reference evidence="2" key="1">
    <citation type="journal article" date="2023" name="Mol. Phylogenet. Evol.">
        <title>Genome-scale phylogeny and comparative genomics of the fungal order Sordariales.</title>
        <authorList>
            <person name="Hensen N."/>
            <person name="Bonometti L."/>
            <person name="Westerberg I."/>
            <person name="Brannstrom I.O."/>
            <person name="Guillou S."/>
            <person name="Cros-Aarteil S."/>
            <person name="Calhoun S."/>
            <person name="Haridas S."/>
            <person name="Kuo A."/>
            <person name="Mondo S."/>
            <person name="Pangilinan J."/>
            <person name="Riley R."/>
            <person name="LaButti K."/>
            <person name="Andreopoulos B."/>
            <person name="Lipzen A."/>
            <person name="Chen C."/>
            <person name="Yan M."/>
            <person name="Daum C."/>
            <person name="Ng V."/>
            <person name="Clum A."/>
            <person name="Steindorff A."/>
            <person name="Ohm R.A."/>
            <person name="Martin F."/>
            <person name="Silar P."/>
            <person name="Natvig D.O."/>
            <person name="Lalanne C."/>
            <person name="Gautier V."/>
            <person name="Ament-Velasquez S.L."/>
            <person name="Kruys A."/>
            <person name="Hutchinson M.I."/>
            <person name="Powell A.J."/>
            <person name="Barry K."/>
            <person name="Miller A.N."/>
            <person name="Grigoriev I.V."/>
            <person name="Debuchy R."/>
            <person name="Gladieux P."/>
            <person name="Hiltunen Thoren M."/>
            <person name="Johannesson H."/>
        </authorList>
    </citation>
    <scope>NUCLEOTIDE SEQUENCE</scope>
    <source>
        <strain evidence="2">CBS 118394</strain>
    </source>
</reference>
<proteinExistence type="predicted"/>
<evidence type="ECO:0000313" key="2">
    <source>
        <dbReference type="EMBL" id="KAK3322714.1"/>
    </source>
</evidence>
<name>A0AAE0M9A7_9PEZI</name>
<accession>A0AAE0M9A7</accession>
<dbReference type="AlphaFoldDB" id="A0AAE0M9A7"/>